<organism evidence="9 10">
    <name type="scientific">Aquimarina mytili</name>
    <dbReference type="NCBI Taxonomy" id="874423"/>
    <lineage>
        <taxon>Bacteria</taxon>
        <taxon>Pseudomonadati</taxon>
        <taxon>Bacteroidota</taxon>
        <taxon>Flavobacteriia</taxon>
        <taxon>Flavobacteriales</taxon>
        <taxon>Flavobacteriaceae</taxon>
        <taxon>Aquimarina</taxon>
    </lineage>
</organism>
<keyword evidence="5 9" id="KW-0418">Kinase</keyword>
<dbReference type="InterPro" id="IPR050351">
    <property type="entry name" value="BphY/WalK/GraS-like"/>
</dbReference>
<dbReference type="EMBL" id="JAERQJ010000002">
    <property type="protein sequence ID" value="MBL0683282.1"/>
    <property type="molecule type" value="Genomic_DNA"/>
</dbReference>
<keyword evidence="3" id="KW-0597">Phosphoprotein</keyword>
<keyword evidence="7" id="KW-1133">Transmembrane helix</keyword>
<dbReference type="Proteomes" id="UP000651057">
    <property type="component" value="Unassembled WGS sequence"/>
</dbReference>
<dbReference type="GO" id="GO:0005886">
    <property type="term" value="C:plasma membrane"/>
    <property type="evidence" value="ECO:0007669"/>
    <property type="project" value="TreeGrafter"/>
</dbReference>
<dbReference type="GO" id="GO:0016036">
    <property type="term" value="P:cellular response to phosphate starvation"/>
    <property type="evidence" value="ECO:0007669"/>
    <property type="project" value="TreeGrafter"/>
</dbReference>
<dbReference type="PROSITE" id="PS50109">
    <property type="entry name" value="HIS_KIN"/>
    <property type="match status" value="1"/>
</dbReference>
<dbReference type="InterPro" id="IPR005467">
    <property type="entry name" value="His_kinase_dom"/>
</dbReference>
<evidence type="ECO:0000256" key="6">
    <source>
        <dbReference type="ARBA" id="ARBA00023012"/>
    </source>
</evidence>
<dbReference type="GO" id="GO:0000155">
    <property type="term" value="F:phosphorelay sensor kinase activity"/>
    <property type="evidence" value="ECO:0007669"/>
    <property type="project" value="InterPro"/>
</dbReference>
<evidence type="ECO:0000256" key="3">
    <source>
        <dbReference type="ARBA" id="ARBA00022553"/>
    </source>
</evidence>
<sequence>MKKQKINILIITSILALIALSGIQGYLIYNTYQLKKDVFIKETKKAVSSIDNTKEMDSLTELWYNSLSENLVEYKRNKYLKKEVITKFKPITDSLNTVFKDYYTKEISKVNLGHDLKYKKTIQSVILFDNDARDTIFSSKEGNDFFLFGENFPDEEGNMISKARWFTEHDYEDDQIGNGDVFKTTLNIEIRTQDTINIIGWKRIIFGQMTSLFIFSVILLLFVVALLFYSIKTLIQQKKIVEVRNDFINNITHELKTPLATLGIVSKSLRNKKIQDSVASFSNSLDILDRQNNRLQKLIDQVMSNTLGSEEIVLSKEKVKDDQYFNEIIEDFRLSVKNKDIEFNAVLELEEVDLTIDKFLFTTALFNIMENAVKYGREKKEINLKTERNKNTYKILIQDNGIGIPEKEQQKIFEKFYRVTTGDVHEVKGLGLGLFYANQVIKAHLGSIELESKPNVGTTFIITIPII</sequence>
<dbReference type="SUPFAM" id="SSF47384">
    <property type="entry name" value="Homodimeric domain of signal transducing histidine kinase"/>
    <property type="match status" value="1"/>
</dbReference>
<evidence type="ECO:0000256" key="7">
    <source>
        <dbReference type="SAM" id="Phobius"/>
    </source>
</evidence>
<dbReference type="InterPro" id="IPR003661">
    <property type="entry name" value="HisK_dim/P_dom"/>
</dbReference>
<keyword evidence="7" id="KW-0472">Membrane</keyword>
<dbReference type="SUPFAM" id="SSF55874">
    <property type="entry name" value="ATPase domain of HSP90 chaperone/DNA topoisomerase II/histidine kinase"/>
    <property type="match status" value="1"/>
</dbReference>
<dbReference type="InterPro" id="IPR003594">
    <property type="entry name" value="HATPase_dom"/>
</dbReference>
<dbReference type="InterPro" id="IPR004358">
    <property type="entry name" value="Sig_transdc_His_kin-like_C"/>
</dbReference>
<dbReference type="PANTHER" id="PTHR45453">
    <property type="entry name" value="PHOSPHATE REGULON SENSOR PROTEIN PHOR"/>
    <property type="match status" value="1"/>
</dbReference>
<evidence type="ECO:0000256" key="1">
    <source>
        <dbReference type="ARBA" id="ARBA00000085"/>
    </source>
</evidence>
<keyword evidence="10" id="KW-1185">Reference proteome</keyword>
<dbReference type="InterPro" id="IPR036890">
    <property type="entry name" value="HATPase_C_sf"/>
</dbReference>
<dbReference type="AlphaFoldDB" id="A0A936ZPZ2"/>
<dbReference type="CDD" id="cd00082">
    <property type="entry name" value="HisKA"/>
    <property type="match status" value="1"/>
</dbReference>
<feature type="transmembrane region" description="Helical" evidence="7">
    <location>
        <begin position="212"/>
        <end position="231"/>
    </location>
</feature>
<dbReference type="SMART" id="SM00388">
    <property type="entry name" value="HisKA"/>
    <property type="match status" value="1"/>
</dbReference>
<gene>
    <name evidence="9" type="ORF">JJQ60_07125</name>
</gene>
<evidence type="ECO:0000313" key="10">
    <source>
        <dbReference type="Proteomes" id="UP000651057"/>
    </source>
</evidence>
<evidence type="ECO:0000259" key="8">
    <source>
        <dbReference type="PROSITE" id="PS50109"/>
    </source>
</evidence>
<evidence type="ECO:0000256" key="4">
    <source>
        <dbReference type="ARBA" id="ARBA00022679"/>
    </source>
</evidence>
<protein>
    <recommendedName>
        <fullName evidence="2">histidine kinase</fullName>
        <ecNumber evidence="2">2.7.13.3</ecNumber>
    </recommendedName>
</protein>
<dbReference type="PRINTS" id="PR00344">
    <property type="entry name" value="BCTRLSENSOR"/>
</dbReference>
<keyword evidence="6" id="KW-0902">Two-component regulatory system</keyword>
<keyword evidence="7" id="KW-0812">Transmembrane</keyword>
<dbReference type="Pfam" id="PF02518">
    <property type="entry name" value="HATPase_c"/>
    <property type="match status" value="1"/>
</dbReference>
<dbReference type="Gene3D" id="3.30.565.10">
    <property type="entry name" value="Histidine kinase-like ATPase, C-terminal domain"/>
    <property type="match status" value="1"/>
</dbReference>
<dbReference type="InterPro" id="IPR036097">
    <property type="entry name" value="HisK_dim/P_sf"/>
</dbReference>
<dbReference type="FunFam" id="3.30.565.10:FF:000006">
    <property type="entry name" value="Sensor histidine kinase WalK"/>
    <property type="match status" value="1"/>
</dbReference>
<dbReference type="EC" id="2.7.13.3" evidence="2"/>
<dbReference type="Pfam" id="PF00512">
    <property type="entry name" value="HisKA"/>
    <property type="match status" value="1"/>
</dbReference>
<reference evidence="9" key="1">
    <citation type="submission" date="2021-01" db="EMBL/GenBank/DDBJ databases">
        <authorList>
            <person name="Zhong Y.L."/>
        </authorList>
    </citation>
    <scope>NUCLEOTIDE SEQUENCE</scope>
    <source>
        <strain evidence="9">KCTC 23302</strain>
    </source>
</reference>
<dbReference type="GO" id="GO:0004721">
    <property type="term" value="F:phosphoprotein phosphatase activity"/>
    <property type="evidence" value="ECO:0007669"/>
    <property type="project" value="TreeGrafter"/>
</dbReference>
<feature type="transmembrane region" description="Helical" evidence="7">
    <location>
        <begin position="6"/>
        <end position="29"/>
    </location>
</feature>
<evidence type="ECO:0000256" key="2">
    <source>
        <dbReference type="ARBA" id="ARBA00012438"/>
    </source>
</evidence>
<comment type="caution">
    <text evidence="9">The sequence shown here is derived from an EMBL/GenBank/DDBJ whole genome shotgun (WGS) entry which is preliminary data.</text>
</comment>
<feature type="domain" description="Histidine kinase" evidence="8">
    <location>
        <begin position="250"/>
        <end position="467"/>
    </location>
</feature>
<proteinExistence type="predicted"/>
<evidence type="ECO:0000256" key="5">
    <source>
        <dbReference type="ARBA" id="ARBA00022777"/>
    </source>
</evidence>
<name>A0A936ZPZ2_9FLAO</name>
<dbReference type="SMART" id="SM00387">
    <property type="entry name" value="HATPase_c"/>
    <property type="match status" value="1"/>
</dbReference>
<keyword evidence="4" id="KW-0808">Transferase</keyword>
<dbReference type="PANTHER" id="PTHR45453:SF1">
    <property type="entry name" value="PHOSPHATE REGULON SENSOR PROTEIN PHOR"/>
    <property type="match status" value="1"/>
</dbReference>
<dbReference type="RefSeq" id="WP_201918115.1">
    <property type="nucleotide sequence ID" value="NZ_BAABAX010000023.1"/>
</dbReference>
<dbReference type="Gene3D" id="1.10.287.130">
    <property type="match status" value="1"/>
</dbReference>
<comment type="catalytic activity">
    <reaction evidence="1">
        <text>ATP + protein L-histidine = ADP + protein N-phospho-L-histidine.</text>
        <dbReference type="EC" id="2.7.13.3"/>
    </reaction>
</comment>
<dbReference type="CDD" id="cd00075">
    <property type="entry name" value="HATPase"/>
    <property type="match status" value="1"/>
</dbReference>
<evidence type="ECO:0000313" key="9">
    <source>
        <dbReference type="EMBL" id="MBL0683282.1"/>
    </source>
</evidence>
<accession>A0A936ZPZ2</accession>